<dbReference type="PANTHER" id="PTHR33657:SF8">
    <property type="entry name" value="DOMAIN PROTEIN, PUTATIVE (AFU_ORTHOLOGUE AFUA_5G00600)-RELATED"/>
    <property type="match status" value="1"/>
</dbReference>
<evidence type="ECO:0000256" key="5">
    <source>
        <dbReference type="SAM" id="MobiDB-lite"/>
    </source>
</evidence>
<comment type="subcellular location">
    <subcellularLocation>
        <location evidence="1">Secreted</location>
    </subcellularLocation>
</comment>
<feature type="region of interest" description="Disordered" evidence="5">
    <location>
        <begin position="18"/>
        <end position="48"/>
    </location>
</feature>
<dbReference type="Proteomes" id="UP001162060">
    <property type="component" value="Unassembled WGS sequence"/>
</dbReference>
<feature type="signal peptide" evidence="6">
    <location>
        <begin position="1"/>
        <end position="19"/>
    </location>
</feature>
<dbReference type="Pfam" id="PF05630">
    <property type="entry name" value="NPP1"/>
    <property type="match status" value="1"/>
</dbReference>
<evidence type="ECO:0000313" key="7">
    <source>
        <dbReference type="EMBL" id="CAK7940899.1"/>
    </source>
</evidence>
<evidence type="ECO:0000256" key="1">
    <source>
        <dbReference type="ARBA" id="ARBA00004613"/>
    </source>
</evidence>
<accession>A0AAV1V1W8</accession>
<evidence type="ECO:0000313" key="8">
    <source>
        <dbReference type="Proteomes" id="UP001162060"/>
    </source>
</evidence>
<name>A0AAV1V1W8_9STRA</name>
<keyword evidence="3" id="KW-0964">Secreted</keyword>
<feature type="chain" id="PRO_5043561703" evidence="6">
    <location>
        <begin position="20"/>
        <end position="269"/>
    </location>
</feature>
<evidence type="ECO:0000256" key="3">
    <source>
        <dbReference type="ARBA" id="ARBA00022525"/>
    </source>
</evidence>
<gene>
    <name evidence="7" type="ORF">PM001_LOCUS26049</name>
</gene>
<comment type="caution">
    <text evidence="7">The sequence shown here is derived from an EMBL/GenBank/DDBJ whole genome shotgun (WGS) entry which is preliminary data.</text>
</comment>
<evidence type="ECO:0000256" key="4">
    <source>
        <dbReference type="ARBA" id="ARBA00023026"/>
    </source>
</evidence>
<keyword evidence="6" id="KW-0732">Signal</keyword>
<dbReference type="InterPro" id="IPR008701">
    <property type="entry name" value="NPP1"/>
</dbReference>
<dbReference type="GO" id="GO:0005576">
    <property type="term" value="C:extracellular region"/>
    <property type="evidence" value="ECO:0007669"/>
    <property type="project" value="UniProtKB-SubCell"/>
</dbReference>
<dbReference type="PANTHER" id="PTHR33657">
    <property type="entry name" value="DOMAIN PROTEIN, PUTATIVE (AFU_ORTHOLOGUE AFUA_5G00600)-RELATED"/>
    <property type="match status" value="1"/>
</dbReference>
<dbReference type="EMBL" id="CAKLBY020000259">
    <property type="protein sequence ID" value="CAK7940899.1"/>
    <property type="molecule type" value="Genomic_DNA"/>
</dbReference>
<protein>
    <submittedName>
        <fullName evidence="7">Uncharacterized protein</fullName>
    </submittedName>
</protein>
<evidence type="ECO:0000256" key="6">
    <source>
        <dbReference type="SAM" id="SignalP"/>
    </source>
</evidence>
<feature type="compositionally biased region" description="Pro residues" evidence="5">
    <location>
        <begin position="31"/>
        <end position="41"/>
    </location>
</feature>
<organism evidence="7 8">
    <name type="scientific">Peronospora matthiolae</name>
    <dbReference type="NCBI Taxonomy" id="2874970"/>
    <lineage>
        <taxon>Eukaryota</taxon>
        <taxon>Sar</taxon>
        <taxon>Stramenopiles</taxon>
        <taxon>Oomycota</taxon>
        <taxon>Peronosporomycetes</taxon>
        <taxon>Peronosporales</taxon>
        <taxon>Peronosporaceae</taxon>
        <taxon>Peronospora</taxon>
    </lineage>
</organism>
<evidence type="ECO:0000256" key="2">
    <source>
        <dbReference type="ARBA" id="ARBA00009520"/>
    </source>
</evidence>
<comment type="similarity">
    <text evidence="2">Belongs to the Necrosis inducing protein (NPP1) family.</text>
</comment>
<reference evidence="7" key="1">
    <citation type="submission" date="2024-01" db="EMBL/GenBank/DDBJ databases">
        <authorList>
            <person name="Webb A."/>
        </authorList>
    </citation>
    <scope>NUCLEOTIDE SEQUENCE</scope>
    <source>
        <strain evidence="7">Pm1</strain>
    </source>
</reference>
<proteinExistence type="inferred from homology"/>
<dbReference type="AlphaFoldDB" id="A0AAV1V1W8"/>
<sequence>MKTSSFLYPTLLAAAAVQAQEPSMSTRNAPVKPPGPAPPPASVSWKDNDFHHDQIQPFAEPEPKTPAEKAAVRFKPQIFFVNGCHSYAAVDAAGRNSGGLQPKGLPDGKCKGSGFGSQIYGRSAPFGNKWAIVYALYFPKDMKYLNHGYRHAFEHVVLWFDDIALKDPKLLAVTPRRNKDYLKLVSPDAQFMDGDSILLFYESEVEDAYHQLSCSTHRGEFQPLIMWEQLTNEARTALETVDWGRDKMPLGDVVFNEILKEAWPFAPLE</sequence>
<keyword evidence="4" id="KW-0843">Virulence</keyword>